<evidence type="ECO:0000256" key="2">
    <source>
        <dbReference type="SAM" id="Phobius"/>
    </source>
</evidence>
<name>A0A1Y2PCG9_9FLAO</name>
<evidence type="ECO:0000313" key="4">
    <source>
        <dbReference type="Proteomes" id="UP000194221"/>
    </source>
</evidence>
<keyword evidence="1" id="KW-0175">Coiled coil</keyword>
<accession>A0A1Y2PCG9</accession>
<dbReference type="OrthoDB" id="1441018at2"/>
<dbReference type="Proteomes" id="UP000194221">
    <property type="component" value="Unassembled WGS sequence"/>
</dbReference>
<keyword evidence="2" id="KW-0812">Transmembrane</keyword>
<feature type="coiled-coil region" evidence="1">
    <location>
        <begin position="126"/>
        <end position="153"/>
    </location>
</feature>
<organism evidence="3 4">
    <name type="scientific">Tenacibaculum holothuriorum</name>
    <dbReference type="NCBI Taxonomy" id="1635173"/>
    <lineage>
        <taxon>Bacteria</taxon>
        <taxon>Pseudomonadati</taxon>
        <taxon>Bacteroidota</taxon>
        <taxon>Flavobacteriia</taxon>
        <taxon>Flavobacteriales</taxon>
        <taxon>Flavobacteriaceae</taxon>
        <taxon>Tenacibaculum</taxon>
    </lineage>
</organism>
<keyword evidence="4" id="KW-1185">Reference proteome</keyword>
<comment type="caution">
    <text evidence="3">The sequence shown here is derived from an EMBL/GenBank/DDBJ whole genome shotgun (WGS) entry which is preliminary data.</text>
</comment>
<evidence type="ECO:0000313" key="3">
    <source>
        <dbReference type="EMBL" id="OSY87711.1"/>
    </source>
</evidence>
<sequence length="192" mass="22465">MPKDIREILDKKVENKANLSMNHRERFQHKLQTELHLKPKEKQSFRWMYVAASIVLLVSLVIRFYPTENTIIEAPTPIVDLNEDTNTQISLGTISPELKTIEAYYTNSINYELSQLELTDENKELFDGYLNKLKELTQEYKSLTKELNTKGVNDNTINALIGNLQLRLQLLKRMQKQLHEFKNPTQNEMQSV</sequence>
<keyword evidence="2" id="KW-0472">Membrane</keyword>
<reference evidence="3 4" key="1">
    <citation type="submission" date="2015-03" db="EMBL/GenBank/DDBJ databases">
        <title>Genome sequence of Tenacibaculum sp. S2-2, isolated from intestinal microbiota of sea cucumber, Apostichopus japonicas.</title>
        <authorList>
            <person name="Shao Z."/>
            <person name="Wang L."/>
            <person name="Li X."/>
        </authorList>
    </citation>
    <scope>NUCLEOTIDE SEQUENCE [LARGE SCALE GENOMIC DNA]</scope>
    <source>
        <strain evidence="3 4">S2-2</strain>
    </source>
</reference>
<dbReference type="STRING" id="1635173.WH52_09785"/>
<evidence type="ECO:0000256" key="1">
    <source>
        <dbReference type="SAM" id="Coils"/>
    </source>
</evidence>
<dbReference type="EMBL" id="LAPZ01000007">
    <property type="protein sequence ID" value="OSY87711.1"/>
    <property type="molecule type" value="Genomic_DNA"/>
</dbReference>
<dbReference type="InParanoid" id="A0A1Y2PCG9"/>
<protein>
    <submittedName>
        <fullName evidence="3">Uncharacterized protein</fullName>
    </submittedName>
</protein>
<dbReference type="AlphaFoldDB" id="A0A1Y2PCG9"/>
<dbReference type="RefSeq" id="WP_086030773.1">
    <property type="nucleotide sequence ID" value="NZ_LAPZ01000007.1"/>
</dbReference>
<proteinExistence type="predicted"/>
<feature type="transmembrane region" description="Helical" evidence="2">
    <location>
        <begin position="47"/>
        <end position="65"/>
    </location>
</feature>
<gene>
    <name evidence="3" type="ORF">WH52_09785</name>
</gene>
<keyword evidence="2" id="KW-1133">Transmembrane helix</keyword>